<dbReference type="EMBL" id="AP014862">
    <property type="protein sequence ID" value="BAU76006.1"/>
    <property type="molecule type" value="Genomic_DNA"/>
</dbReference>
<name>A0AAD1C260_METFU</name>
<organism evidence="2 3">
    <name type="scientific">Metapseudomonas furukawaii</name>
    <name type="common">Pseudomonas furukawaii</name>
    <dbReference type="NCBI Taxonomy" id="1149133"/>
    <lineage>
        <taxon>Bacteria</taxon>
        <taxon>Pseudomonadati</taxon>
        <taxon>Pseudomonadota</taxon>
        <taxon>Gammaproteobacteria</taxon>
        <taxon>Pseudomonadales</taxon>
        <taxon>Pseudomonadaceae</taxon>
        <taxon>Metapseudomonas</taxon>
    </lineage>
</organism>
<accession>A0AAD1C260</accession>
<dbReference type="AlphaFoldDB" id="A0AAD1C260"/>
<protein>
    <submittedName>
        <fullName evidence="2">Uncharacterized protein</fullName>
    </submittedName>
</protein>
<sequence length="60" mass="6215">MILPYSIAGGPGRPASGEMGAGWGANSGGRSCQGIARLRIRVVERSVRVLAQVIARLVPV</sequence>
<evidence type="ECO:0000313" key="2">
    <source>
        <dbReference type="EMBL" id="BAU76006.1"/>
    </source>
</evidence>
<dbReference type="Proteomes" id="UP000218554">
    <property type="component" value="Chromosome"/>
</dbReference>
<keyword evidence="3" id="KW-1185">Reference proteome</keyword>
<proteinExistence type="predicted"/>
<reference evidence="2 3" key="2">
    <citation type="journal article" date="2017" name="Int. J. Syst. Evol. Microbiol.">
        <title>Pseudomonas furukawaii sp. nov., a polychlorinated biphenyl-degrading bacterium isolated from biphenyl-contaminated soil in Japan.</title>
        <authorList>
            <person name="Kimura N."/>
            <person name="Watanabe T."/>
            <person name="Suenaga H."/>
            <person name="Fujihara H."/>
            <person name="Futagami T."/>
            <person name="Goto M."/>
            <person name="Hanada S."/>
            <person name="Hirose J."/>
        </authorList>
    </citation>
    <scope>NUCLEOTIDE SEQUENCE [LARGE SCALE GENOMIC DNA]</scope>
    <source>
        <strain evidence="3">DSM 10086 / NBRC 110670 / KF707</strain>
    </source>
</reference>
<gene>
    <name evidence="2" type="ORF">KF707C_43180</name>
</gene>
<feature type="region of interest" description="Disordered" evidence="1">
    <location>
        <begin position="1"/>
        <end position="23"/>
    </location>
</feature>
<evidence type="ECO:0000313" key="3">
    <source>
        <dbReference type="Proteomes" id="UP000218554"/>
    </source>
</evidence>
<evidence type="ECO:0000256" key="1">
    <source>
        <dbReference type="SAM" id="MobiDB-lite"/>
    </source>
</evidence>
<dbReference type="KEGG" id="pfuw:KF707C_43180"/>
<reference evidence="3" key="1">
    <citation type="submission" date="2015-05" db="EMBL/GenBank/DDBJ databases">
        <title>Draft genome sequencing of a biphenyl-degrading bacterium, Pseudomonas balearica KF707 (=NBRC110670).</title>
        <authorList>
            <person name="Kimura N."/>
            <person name="Hirose J."/>
            <person name="Watanabe T."/>
            <person name="Suenaga H."/>
            <person name="Fujihara H."/>
            <person name="Noguchi M."/>
            <person name="Hashimoto M."/>
            <person name="Shimodaira J."/>
            <person name="Tsuchikane K."/>
            <person name="Hosoyama A."/>
            <person name="Yamazoe A."/>
            <person name="Fujita N."/>
            <person name="Furukawa K."/>
        </authorList>
    </citation>
    <scope>NUCLEOTIDE SEQUENCE [LARGE SCALE GENOMIC DNA]</scope>
    <source>
        <strain evidence="3">DSM 10086 / NBRC 110670 / KF707</strain>
    </source>
</reference>